<reference evidence="8 9" key="1">
    <citation type="submission" date="2017-04" db="EMBL/GenBank/DDBJ databases">
        <title>Genomic insights into metabolism of Thermodesulfobium acidiphilum.</title>
        <authorList>
            <person name="Toshchakov S.V."/>
            <person name="Frolov E.N."/>
            <person name="Kublanov I.V."/>
            <person name="Samarov N.I."/>
            <person name="Novikov A."/>
            <person name="Lebedinsky A.V."/>
            <person name="Bonch-Osmolovskaya E.A."/>
            <person name="Chernyh N.A."/>
        </authorList>
    </citation>
    <scope>NUCLEOTIDE SEQUENCE [LARGE SCALE GENOMIC DNA]</scope>
    <source>
        <strain evidence="8 9">3127-1</strain>
    </source>
</reference>
<sequence length="245" mass="25975">MKFNIGKFSSLLVLFLLISFCFAGIAKADSSGLTAGKISLSTKMSSSIFLQPVSPDKRIVYVSVRNTSTATGLDFRKELVTELTNEGYKITDNPDDANFMLMSNVLYIGKETKDYTAEGALAGGFGGALIGSAFNPSGKYTGTIAGGVIGALAGAAIGNSINSDKYMMVVDVQLEQRQPGTQTETTTNAAQGTATTETSSNSSIKDWAIYRDRVVSEASGTNIKFDDVEPVLRQQLAHAIANLLP</sequence>
<feature type="compositionally biased region" description="Low complexity" evidence="6">
    <location>
        <begin position="180"/>
        <end position="198"/>
    </location>
</feature>
<evidence type="ECO:0000256" key="6">
    <source>
        <dbReference type="SAM" id="MobiDB-lite"/>
    </source>
</evidence>
<evidence type="ECO:0000256" key="2">
    <source>
        <dbReference type="ARBA" id="ARBA00022729"/>
    </source>
</evidence>
<dbReference type="InterPro" id="IPR008874">
    <property type="entry name" value="TraT_complement-R"/>
</dbReference>
<dbReference type="AlphaFoldDB" id="A0A2R4W2N0"/>
<evidence type="ECO:0000256" key="4">
    <source>
        <dbReference type="ARBA" id="ARBA00023139"/>
    </source>
</evidence>
<keyword evidence="4" id="KW-0564">Palmitate</keyword>
<gene>
    <name evidence="8" type="ORF">TDSAC_1697</name>
</gene>
<proteinExistence type="predicted"/>
<protein>
    <submittedName>
        <fullName evidence="8">Glycine zipper 2TM domain-containing protein</fullName>
    </submittedName>
</protein>
<evidence type="ECO:0000256" key="3">
    <source>
        <dbReference type="ARBA" id="ARBA00023136"/>
    </source>
</evidence>
<dbReference type="EMBL" id="CP020921">
    <property type="protein sequence ID" value="AWB11033.1"/>
    <property type="molecule type" value="Genomic_DNA"/>
</dbReference>
<dbReference type="PIRSF" id="PIRSF002859">
    <property type="entry name" value="Lipo_traT"/>
    <property type="match status" value="1"/>
</dbReference>
<dbReference type="Proteomes" id="UP000244792">
    <property type="component" value="Chromosome"/>
</dbReference>
<dbReference type="RefSeq" id="WP_108310024.1">
    <property type="nucleotide sequence ID" value="NZ_CP020921.1"/>
</dbReference>
<organism evidence="8 9">
    <name type="scientific">Thermodesulfobium acidiphilum</name>
    <dbReference type="NCBI Taxonomy" id="1794699"/>
    <lineage>
        <taxon>Bacteria</taxon>
        <taxon>Pseudomonadati</taxon>
        <taxon>Thermodesulfobiota</taxon>
        <taxon>Thermodesulfobiia</taxon>
        <taxon>Thermodesulfobiales</taxon>
        <taxon>Thermodesulfobiaceae</taxon>
        <taxon>Thermodesulfobium</taxon>
    </lineage>
</organism>
<keyword evidence="3" id="KW-0472">Membrane</keyword>
<evidence type="ECO:0000256" key="1">
    <source>
        <dbReference type="ARBA" id="ARBA00004459"/>
    </source>
</evidence>
<dbReference type="Pfam" id="PF05818">
    <property type="entry name" value="TraT"/>
    <property type="match status" value="1"/>
</dbReference>
<evidence type="ECO:0000256" key="7">
    <source>
        <dbReference type="SAM" id="SignalP"/>
    </source>
</evidence>
<evidence type="ECO:0000256" key="5">
    <source>
        <dbReference type="ARBA" id="ARBA00023288"/>
    </source>
</evidence>
<feature type="region of interest" description="Disordered" evidence="6">
    <location>
        <begin position="178"/>
        <end position="198"/>
    </location>
</feature>
<dbReference type="GO" id="GO:0009279">
    <property type="term" value="C:cell outer membrane"/>
    <property type="evidence" value="ECO:0007669"/>
    <property type="project" value="UniProtKB-SubCell"/>
</dbReference>
<evidence type="ECO:0000313" key="8">
    <source>
        <dbReference type="EMBL" id="AWB11033.1"/>
    </source>
</evidence>
<feature type="chain" id="PRO_5015307987" evidence="7">
    <location>
        <begin position="29"/>
        <end position="245"/>
    </location>
</feature>
<feature type="signal peptide" evidence="7">
    <location>
        <begin position="1"/>
        <end position="28"/>
    </location>
</feature>
<name>A0A2R4W2N0_THEAF</name>
<keyword evidence="9" id="KW-1185">Reference proteome</keyword>
<keyword evidence="2 7" id="KW-0732">Signal</keyword>
<accession>A0A2R4W2N0</accession>
<keyword evidence="5" id="KW-0449">Lipoprotein</keyword>
<evidence type="ECO:0000313" key="9">
    <source>
        <dbReference type="Proteomes" id="UP000244792"/>
    </source>
</evidence>
<comment type="subcellular location">
    <subcellularLocation>
        <location evidence="1">Cell outer membrane</location>
        <topology evidence="1">Lipid-anchor</topology>
    </subcellularLocation>
</comment>
<dbReference type="OrthoDB" id="9791439at2"/>
<dbReference type="KEGG" id="taci:TDSAC_1697"/>